<evidence type="ECO:0000313" key="1">
    <source>
        <dbReference type="EMBL" id="KGJ90383.1"/>
    </source>
</evidence>
<dbReference type="RefSeq" id="WP_033083537.1">
    <property type="nucleotide sequence ID" value="NZ_JQEC01000047.1"/>
</dbReference>
<name>A0A099KL81_COLPS</name>
<comment type="caution">
    <text evidence="1">The sequence shown here is derived from an EMBL/GenBank/DDBJ whole genome shotgun (WGS) entry which is preliminary data.</text>
</comment>
<sequence>MKIIFVLIAMIGLQSTVYSQTEYSNQTLAVKKWFTNNELSALAEKFVGISSKLGKQHGLFPVKSTGVSTQTIIDAGTDFLKALTPIQKLRTQFSVDDPEWRKWSNVDNGIYVRQGISFEEMTKEQKKKAWKLLQTSLSAEGVKLSKDIMKTDQTLRELNNDKLSYGEEKYFITIMGTPSKTEPWGWQLDGHHLVINYFILGDQVVVTPMFLGAEPSVTTSGKYIGNSVLQEEQDKGLLLLQSLNKEQQKLAIIEREKNRVDIKAEANKDNLVLEYSGIKVKDFNPVQKEKLIELIKLFVNNIRKEHAQIRMKEVIEHLDNTYFSWIGGTDNHSVFYYRIHSPVLLIEFDHQRPVGNPNEESGKPTRQHIHVIVRTPNGNDYGKDLLNQHLSTHKH</sequence>
<dbReference type="Proteomes" id="UP000029868">
    <property type="component" value="Unassembled WGS sequence"/>
</dbReference>
<dbReference type="Pfam" id="PF12006">
    <property type="entry name" value="DUF3500"/>
    <property type="match status" value="1"/>
</dbReference>
<dbReference type="PANTHER" id="PTHR37489:SF1">
    <property type="entry name" value="DUF3500 DOMAIN-CONTAINING PROTEIN"/>
    <property type="match status" value="1"/>
</dbReference>
<proteinExistence type="predicted"/>
<accession>A0A099KL81</accession>
<evidence type="ECO:0000313" key="2">
    <source>
        <dbReference type="Proteomes" id="UP000029868"/>
    </source>
</evidence>
<dbReference type="PANTHER" id="PTHR37489">
    <property type="entry name" value="DUF3500 DOMAIN-CONTAINING PROTEIN"/>
    <property type="match status" value="1"/>
</dbReference>
<dbReference type="PATRIC" id="fig|28229.3.peg.3547"/>
<organism evidence="1 2">
    <name type="scientific">Colwellia psychrerythraea</name>
    <name type="common">Vibrio psychroerythus</name>
    <dbReference type="NCBI Taxonomy" id="28229"/>
    <lineage>
        <taxon>Bacteria</taxon>
        <taxon>Pseudomonadati</taxon>
        <taxon>Pseudomonadota</taxon>
        <taxon>Gammaproteobacteria</taxon>
        <taxon>Alteromonadales</taxon>
        <taxon>Colwelliaceae</taxon>
        <taxon>Colwellia</taxon>
    </lineage>
</organism>
<dbReference type="EMBL" id="JQEC01000047">
    <property type="protein sequence ID" value="KGJ90383.1"/>
    <property type="molecule type" value="Genomic_DNA"/>
</dbReference>
<evidence type="ECO:0008006" key="3">
    <source>
        <dbReference type="Google" id="ProtNLM"/>
    </source>
</evidence>
<dbReference type="AlphaFoldDB" id="A0A099KL81"/>
<dbReference type="OrthoDB" id="581140at2"/>
<protein>
    <recommendedName>
        <fullName evidence="3">DUF3500 domain-containing protein</fullName>
    </recommendedName>
</protein>
<reference evidence="1 2" key="1">
    <citation type="submission" date="2014-08" db="EMBL/GenBank/DDBJ databases">
        <title>Genomic and Phenotypic Diversity of Colwellia psychrerythraea strains from Disparate Marine Basins.</title>
        <authorList>
            <person name="Techtmann S.M."/>
            <person name="Stelling S.C."/>
            <person name="Utturkar S.M."/>
            <person name="Alshibli N."/>
            <person name="Harris A."/>
            <person name="Brown S.D."/>
            <person name="Hazen T.C."/>
        </authorList>
    </citation>
    <scope>NUCLEOTIDE SEQUENCE [LARGE SCALE GENOMIC DNA]</scope>
    <source>
        <strain evidence="1 2">GAB14E</strain>
    </source>
</reference>
<gene>
    <name evidence="1" type="ORF">GAB14E_3626</name>
</gene>
<dbReference type="InterPro" id="IPR021889">
    <property type="entry name" value="DUF3500"/>
</dbReference>